<dbReference type="GO" id="GO:0005615">
    <property type="term" value="C:extracellular space"/>
    <property type="evidence" value="ECO:0007669"/>
    <property type="project" value="TreeGrafter"/>
</dbReference>
<organism evidence="4">
    <name type="scientific">Melanoplus sanguinipes</name>
    <name type="common">Migratory grasshopper</name>
    <dbReference type="NCBI Taxonomy" id="65742"/>
    <lineage>
        <taxon>Eukaryota</taxon>
        <taxon>Metazoa</taxon>
        <taxon>Ecdysozoa</taxon>
        <taxon>Arthropoda</taxon>
        <taxon>Hexapoda</taxon>
        <taxon>Insecta</taxon>
        <taxon>Pterygota</taxon>
        <taxon>Neoptera</taxon>
        <taxon>Polyneoptera</taxon>
        <taxon>Orthoptera</taxon>
        <taxon>Caelifera</taxon>
        <taxon>Acrididea</taxon>
        <taxon>Acridomorpha</taxon>
        <taxon>Acridoidea</taxon>
        <taxon>Acrididae</taxon>
        <taxon>Melanoplinae</taxon>
        <taxon>Melanoplini</taxon>
        <taxon>Melanoplus</taxon>
    </lineage>
</organism>
<protein>
    <submittedName>
        <fullName evidence="4">Transferrin</fullName>
    </submittedName>
</protein>
<dbReference type="GO" id="GO:0055037">
    <property type="term" value="C:recycling endosome"/>
    <property type="evidence" value="ECO:0007669"/>
    <property type="project" value="TreeGrafter"/>
</dbReference>
<dbReference type="PROSITE" id="PS00205">
    <property type="entry name" value="TRANSFERRIN_LIKE_1"/>
    <property type="match status" value="1"/>
</dbReference>
<dbReference type="SMART" id="SM00094">
    <property type="entry name" value="TR_FER"/>
    <property type="match status" value="1"/>
</dbReference>
<dbReference type="GO" id="GO:0006826">
    <property type="term" value="P:iron ion transport"/>
    <property type="evidence" value="ECO:0007669"/>
    <property type="project" value="TreeGrafter"/>
</dbReference>
<feature type="chain" id="PRO_5006847343" evidence="2">
    <location>
        <begin position="23"/>
        <end position="384"/>
    </location>
</feature>
<dbReference type="PROSITE" id="PS51408">
    <property type="entry name" value="TRANSFERRIN_LIKE_4"/>
    <property type="match status" value="1"/>
</dbReference>
<dbReference type="GO" id="GO:0005886">
    <property type="term" value="C:plasma membrane"/>
    <property type="evidence" value="ECO:0007669"/>
    <property type="project" value="TreeGrafter"/>
</dbReference>
<dbReference type="PANTHER" id="PTHR11485:SF57">
    <property type="entry name" value="TRANSFERRIN"/>
    <property type="match status" value="1"/>
</dbReference>
<dbReference type="SUPFAM" id="SSF53850">
    <property type="entry name" value="Periplasmic binding protein-like II"/>
    <property type="match status" value="1"/>
</dbReference>
<feature type="domain" description="Transferrin-like" evidence="3">
    <location>
        <begin position="33"/>
        <end position="375"/>
    </location>
</feature>
<feature type="signal peptide" evidence="2">
    <location>
        <begin position="1"/>
        <end position="22"/>
    </location>
</feature>
<name>A0A0U4BW53_MELSA</name>
<keyword evidence="1" id="KW-0677">Repeat</keyword>
<dbReference type="EMBL" id="KU218687">
    <property type="protein sequence ID" value="ALX00067.1"/>
    <property type="molecule type" value="mRNA"/>
</dbReference>
<reference evidence="4" key="1">
    <citation type="journal article" date="2015" name="BMC Genomics">
        <title>Combining RNA-seq and proteomic profiling to identify seminal fluid proteins in the migratory grasshopper Melanoplus sanguinipes (F).</title>
        <authorList>
            <person name="Bonilla M.L."/>
            <person name="Todd C."/>
            <person name="Erlandson M."/>
            <person name="Andres J."/>
        </authorList>
    </citation>
    <scope>NUCLEOTIDE SEQUENCE</scope>
</reference>
<dbReference type="CDD" id="cd13529">
    <property type="entry name" value="PBP2_transferrin"/>
    <property type="match status" value="1"/>
</dbReference>
<evidence type="ECO:0000256" key="2">
    <source>
        <dbReference type="SAM" id="SignalP"/>
    </source>
</evidence>
<evidence type="ECO:0000256" key="1">
    <source>
        <dbReference type="ARBA" id="ARBA00022737"/>
    </source>
</evidence>
<dbReference type="Pfam" id="PF00405">
    <property type="entry name" value="Transferrin"/>
    <property type="match status" value="1"/>
</dbReference>
<evidence type="ECO:0000259" key="3">
    <source>
        <dbReference type="PROSITE" id="PS51408"/>
    </source>
</evidence>
<dbReference type="PANTHER" id="PTHR11485">
    <property type="entry name" value="TRANSFERRIN"/>
    <property type="match status" value="1"/>
</dbReference>
<dbReference type="AlphaFoldDB" id="A0A0U4BW53"/>
<reference evidence="4" key="2">
    <citation type="submission" date="2015-12" db="EMBL/GenBank/DDBJ databases">
        <authorList>
            <person name="Shamseldin A."/>
            <person name="Moawad H."/>
            <person name="Abd El-Rahim W.M."/>
            <person name="Sadowsky M.J."/>
        </authorList>
    </citation>
    <scope>NUCLEOTIDE SEQUENCE</scope>
</reference>
<evidence type="ECO:0000313" key="4">
    <source>
        <dbReference type="EMBL" id="ALX00067.1"/>
    </source>
</evidence>
<keyword evidence="2" id="KW-0732">Signal</keyword>
<dbReference type="PROSITE" id="PS00206">
    <property type="entry name" value="TRANSFERRIN_LIKE_2"/>
    <property type="match status" value="1"/>
</dbReference>
<dbReference type="InterPro" id="IPR001156">
    <property type="entry name" value="Transferrin-like_dom"/>
</dbReference>
<proteinExistence type="evidence at transcript level"/>
<sequence>MKTAPSLLLLLLGALLPAALHGAPADTPSVRKYKICVPEMVLDECNNLARQDGVHLTCVPARDRLECLDKVHTHKADFVPVDPEDIYIAANNGDNHFAVFKEIRTKEEPNEEFRYEAVAVIHKNQPLRSVQDLRGLKSCHTGVGRNVGYKIPLTKLSNFHVIGALNDKSLTARENELRELSGLFSKACLVGNWSADPELNKRLKKQYSNLCALCEHPDICNYPDHYSGYDGALRCLSDNGGEVAWTKVYYVKKHFGIAIGGDPTVVVNQTGYDPSEYAYFCPDGTKKPILGRACRWAARPWQGFLASDDLLNEVPQLRQQLKLANTLGEQQDASWLSKVLLVLKGKTTVVDNGQPLSPQAYLNKANYSDVIGRNFGPNDPIRSA</sequence>
<dbReference type="GO" id="GO:0005769">
    <property type="term" value="C:early endosome"/>
    <property type="evidence" value="ECO:0007669"/>
    <property type="project" value="TreeGrafter"/>
</dbReference>
<accession>A0A0U4BW53</accession>
<dbReference type="PRINTS" id="PR00422">
    <property type="entry name" value="TRANSFERRIN"/>
</dbReference>
<dbReference type="Gene3D" id="3.40.190.10">
    <property type="entry name" value="Periplasmic binding protein-like II"/>
    <property type="match status" value="2"/>
</dbReference>
<dbReference type="InterPro" id="IPR018195">
    <property type="entry name" value="Transferrin_Fe_BS"/>
</dbReference>